<dbReference type="InterPro" id="IPR004919">
    <property type="entry name" value="GmrSD_N"/>
</dbReference>
<dbReference type="EMBL" id="CACVAP010000026">
    <property type="protein sequence ID" value="CAA6799759.1"/>
    <property type="molecule type" value="Genomic_DNA"/>
</dbReference>
<sequence length="724" mass="86469">MMKNKYTFWKLINEYIIKIPIIQRDYAQGRKENKIENIRNIFLDTLYEMIHSSDKTIDLDFIYGSEINNSEGKILTPLDGQQRLTTLFLLHWYLALKDGKLNDTVKETLKRFTYETRISSRDFCEKIITEDITFKKEDKLSDIIEDYAWFFLSWKKDPTIQSMLVMMDAIHNKFHSSEDFFEKLIDNENKPITFQFLKLDNFGLTDTLYIKMNARGKALSDFENFKAKFEPYLSVDMKSKLDNSWTDLFWKHRDDKSNKIDERFLIFFQNITLNLYLSISDKKENEDINEIDIFSIYEKVYSNTLNVELVSNILDYLYNNQTSRYFYLFENFIKDKTSRWDIVSFHALTLGIANQNDLDNWMRVSLNLINNTRIELSKDLVNSINSLDKLFINANGDIHQYLINDTFKTSMFNREQVDEEQIKVKLINDDIQDWKSAILKYENHEYFKGQVCFLLRLSRFKLDKFIEYGDKCTLLFNQNILNHSEFIFQRALLNHYDYTPNAGSSNYTFCVSDLALRSKIDNWRKVLNNKKSLVSLEKLLKEVTVSDIEKSLYTIINSSIVSDWREYFIKDKQFIGYCKRKQFRYYSKKEIYPLHKERMNGKHLELYSYIFYINNIEGKSFVPFDKPYYLESTSWGLSSIRFDWKYNEIDYFVDIEFKYESDDYSISFFCDEGMPSNIIDIVEKIGFVSITDIDDDSSYFEVVNIKEKKLMHRFADLSNALEKV</sequence>
<feature type="domain" description="GmrSD restriction endonucleases N-terminal" evidence="1">
    <location>
        <begin position="10"/>
        <end position="229"/>
    </location>
</feature>
<name>A0A6S6S4G8_9BACT</name>
<organism evidence="2">
    <name type="scientific">uncultured Sulfurovum sp</name>
    <dbReference type="NCBI Taxonomy" id="269237"/>
    <lineage>
        <taxon>Bacteria</taxon>
        <taxon>Pseudomonadati</taxon>
        <taxon>Campylobacterota</taxon>
        <taxon>Epsilonproteobacteria</taxon>
        <taxon>Campylobacterales</taxon>
        <taxon>Sulfurovaceae</taxon>
        <taxon>Sulfurovum</taxon>
        <taxon>environmental samples</taxon>
    </lineage>
</organism>
<gene>
    <name evidence="2" type="ORF">HELGO_WM11953</name>
</gene>
<dbReference type="AlphaFoldDB" id="A0A6S6S4G8"/>
<proteinExistence type="predicted"/>
<reference evidence="2" key="1">
    <citation type="submission" date="2020-01" db="EMBL/GenBank/DDBJ databases">
        <authorList>
            <person name="Meier V. D."/>
            <person name="Meier V D."/>
        </authorList>
    </citation>
    <scope>NUCLEOTIDE SEQUENCE</scope>
    <source>
        <strain evidence="2">HLG_WM_MAG_06</strain>
    </source>
</reference>
<evidence type="ECO:0000313" key="2">
    <source>
        <dbReference type="EMBL" id="CAA6799759.1"/>
    </source>
</evidence>
<evidence type="ECO:0000259" key="1">
    <source>
        <dbReference type="Pfam" id="PF03235"/>
    </source>
</evidence>
<accession>A0A6S6S4G8</accession>
<dbReference type="Pfam" id="PF03235">
    <property type="entry name" value="GmrSD_N"/>
    <property type="match status" value="1"/>
</dbReference>
<protein>
    <recommendedName>
        <fullName evidence="1">GmrSD restriction endonucleases N-terminal domain-containing protein</fullName>
    </recommendedName>
</protein>